<dbReference type="Proteomes" id="UP001165121">
    <property type="component" value="Unassembled WGS sequence"/>
</dbReference>
<gene>
    <name evidence="1" type="ORF">Pfra01_002268800</name>
</gene>
<proteinExistence type="predicted"/>
<keyword evidence="2" id="KW-1185">Reference proteome</keyword>
<organism evidence="1 2">
    <name type="scientific">Phytophthora fragariaefolia</name>
    <dbReference type="NCBI Taxonomy" id="1490495"/>
    <lineage>
        <taxon>Eukaryota</taxon>
        <taxon>Sar</taxon>
        <taxon>Stramenopiles</taxon>
        <taxon>Oomycota</taxon>
        <taxon>Peronosporomycetes</taxon>
        <taxon>Peronosporales</taxon>
        <taxon>Peronosporaceae</taxon>
        <taxon>Phytophthora</taxon>
    </lineage>
</organism>
<comment type="caution">
    <text evidence="1">The sequence shown here is derived from an EMBL/GenBank/DDBJ whole genome shotgun (WGS) entry which is preliminary data.</text>
</comment>
<evidence type="ECO:0000313" key="2">
    <source>
        <dbReference type="Proteomes" id="UP001165121"/>
    </source>
</evidence>
<dbReference type="PANTHER" id="PTHR11439:SF491">
    <property type="entry name" value="INTEGRASE CATALYTIC DOMAIN-CONTAINING PROTEIN"/>
    <property type="match status" value="1"/>
</dbReference>
<evidence type="ECO:0000313" key="1">
    <source>
        <dbReference type="EMBL" id="GMF54389.1"/>
    </source>
</evidence>
<dbReference type="EMBL" id="BSXT01003490">
    <property type="protein sequence ID" value="GMF54389.1"/>
    <property type="molecule type" value="Genomic_DNA"/>
</dbReference>
<sequence>MVHAGALKRVLRYLAATKNHGVFFKQILKIDGFVDADWGNCPDTRNSVTGYVMVMVGGPVNWAARRQNIVALSTAEAESASACEARQEGQAIENILMELSATGEISFKLGVESQTAIALATRPTYSRKTRHIELRLHYVREMAA</sequence>
<reference evidence="1" key="1">
    <citation type="submission" date="2023-04" db="EMBL/GenBank/DDBJ databases">
        <title>Phytophthora fragariaefolia NBRC 109709.</title>
        <authorList>
            <person name="Ichikawa N."/>
            <person name="Sato H."/>
            <person name="Tonouchi N."/>
        </authorList>
    </citation>
    <scope>NUCLEOTIDE SEQUENCE</scope>
    <source>
        <strain evidence="1">NBRC 109709</strain>
    </source>
</reference>
<dbReference type="AlphaFoldDB" id="A0A9W6Y769"/>
<protein>
    <submittedName>
        <fullName evidence="1">Unnamed protein product</fullName>
    </submittedName>
</protein>
<dbReference type="OrthoDB" id="1935999at2759"/>
<accession>A0A9W6Y769</accession>
<dbReference type="PANTHER" id="PTHR11439">
    <property type="entry name" value="GAG-POL-RELATED RETROTRANSPOSON"/>
    <property type="match status" value="1"/>
</dbReference>
<dbReference type="CDD" id="cd09272">
    <property type="entry name" value="RNase_HI_RT_Ty1"/>
    <property type="match status" value="1"/>
</dbReference>
<name>A0A9W6Y769_9STRA</name>